<comment type="caution">
    <text evidence="3">The sequence shown here is derived from an EMBL/GenBank/DDBJ whole genome shotgun (WGS) entry which is preliminary data.</text>
</comment>
<name>A0A3R7QMX1_PENVA</name>
<organism evidence="3 4">
    <name type="scientific">Penaeus vannamei</name>
    <name type="common">Whiteleg shrimp</name>
    <name type="synonym">Litopenaeus vannamei</name>
    <dbReference type="NCBI Taxonomy" id="6689"/>
    <lineage>
        <taxon>Eukaryota</taxon>
        <taxon>Metazoa</taxon>
        <taxon>Ecdysozoa</taxon>
        <taxon>Arthropoda</taxon>
        <taxon>Crustacea</taxon>
        <taxon>Multicrustacea</taxon>
        <taxon>Malacostraca</taxon>
        <taxon>Eumalacostraca</taxon>
        <taxon>Eucarida</taxon>
        <taxon>Decapoda</taxon>
        <taxon>Dendrobranchiata</taxon>
        <taxon>Penaeoidea</taxon>
        <taxon>Penaeidae</taxon>
        <taxon>Penaeus</taxon>
    </lineage>
</organism>
<evidence type="ECO:0000256" key="1">
    <source>
        <dbReference type="SAM" id="MobiDB-lite"/>
    </source>
</evidence>
<dbReference type="Proteomes" id="UP000283509">
    <property type="component" value="Unassembled WGS sequence"/>
</dbReference>
<feature type="region of interest" description="Disordered" evidence="1">
    <location>
        <begin position="287"/>
        <end position="307"/>
    </location>
</feature>
<feature type="transmembrane region" description="Helical" evidence="2">
    <location>
        <begin position="35"/>
        <end position="59"/>
    </location>
</feature>
<reference evidence="3 4" key="1">
    <citation type="submission" date="2018-04" db="EMBL/GenBank/DDBJ databases">
        <authorList>
            <person name="Zhang X."/>
            <person name="Yuan J."/>
            <person name="Li F."/>
            <person name="Xiang J."/>
        </authorList>
    </citation>
    <scope>NUCLEOTIDE SEQUENCE [LARGE SCALE GENOMIC DNA]</scope>
    <source>
        <tissue evidence="3">Muscle</tissue>
    </source>
</reference>
<dbReference type="AlphaFoldDB" id="A0A3R7QMX1"/>
<keyword evidence="2" id="KW-0472">Membrane</keyword>
<evidence type="ECO:0000313" key="4">
    <source>
        <dbReference type="Proteomes" id="UP000283509"/>
    </source>
</evidence>
<accession>A0A3R7QMX1</accession>
<proteinExistence type="predicted"/>
<keyword evidence="4" id="KW-1185">Reference proteome</keyword>
<gene>
    <name evidence="3" type="ORF">C7M84_022580</name>
</gene>
<feature type="transmembrane region" description="Helical" evidence="2">
    <location>
        <begin position="6"/>
        <end position="28"/>
    </location>
</feature>
<sequence>MSSLSLYFSLLFFSSTSSLPPISLSLLLPSLPLSLYLYSLYTSLYIPSLYTFFFLFSTTSPSLPPFPLLLLPPSSPPPSFLPLHPLPLSLLPSSFLLLLLPPPPPLLPPPPPPPSPPSSPPLSSLPLLLLPPPFSLLPPPSSLPPLSHPSPPPSLPPSSPIHPLPPPFLPFSLPPSRSPIPKATLISASTINTKGERYGSLSTAASAVHLVLRRLVGVEEAAAAAAAAPVVVLVGVQQRRGGLVVRGLARLRRPQRPLGGPRVAVAVVAAPTGLWLKPLLRRSSNSFLTRPCPPDDPSDDSDDDSDDADDLVTRWMVPWRCASCRAAISSRRDSFSTISCSLSRAWRRRGTGAHFTSLSLSSFLPSFHPSISLIPLSLYPLPSPSSLPFTRTLILKLGFDTRLSAIFDSSFELT</sequence>
<keyword evidence="2" id="KW-0812">Transmembrane</keyword>
<evidence type="ECO:0000313" key="3">
    <source>
        <dbReference type="EMBL" id="ROT84228.1"/>
    </source>
</evidence>
<reference evidence="3 4" key="2">
    <citation type="submission" date="2019-01" db="EMBL/GenBank/DDBJ databases">
        <title>The decoding of complex shrimp genome reveals the adaptation for benthos swimmer, frequently molting mechanism and breeding impact on genome.</title>
        <authorList>
            <person name="Sun Y."/>
            <person name="Gao Y."/>
            <person name="Yu Y."/>
        </authorList>
    </citation>
    <scope>NUCLEOTIDE SEQUENCE [LARGE SCALE GENOMIC DNA]</scope>
    <source>
        <tissue evidence="3">Muscle</tissue>
    </source>
</reference>
<dbReference type="EMBL" id="QCYY01000579">
    <property type="protein sequence ID" value="ROT84228.1"/>
    <property type="molecule type" value="Genomic_DNA"/>
</dbReference>
<protein>
    <submittedName>
        <fullName evidence="3">Uncharacterized protein</fullName>
    </submittedName>
</protein>
<keyword evidence="2" id="KW-1133">Transmembrane helix</keyword>
<evidence type="ECO:0000256" key="2">
    <source>
        <dbReference type="SAM" id="Phobius"/>
    </source>
</evidence>
<feature type="compositionally biased region" description="Acidic residues" evidence="1">
    <location>
        <begin position="296"/>
        <end position="307"/>
    </location>
</feature>